<dbReference type="Gene3D" id="1.20.1250.20">
    <property type="entry name" value="MFS general substrate transporter like domains"/>
    <property type="match status" value="1"/>
</dbReference>
<feature type="transmembrane region" description="Helical" evidence="5">
    <location>
        <begin position="416"/>
        <end position="435"/>
    </location>
</feature>
<feature type="transmembrane region" description="Helical" evidence="5">
    <location>
        <begin position="136"/>
        <end position="158"/>
    </location>
</feature>
<evidence type="ECO:0000256" key="2">
    <source>
        <dbReference type="ARBA" id="ARBA00022692"/>
    </source>
</evidence>
<evidence type="ECO:0000259" key="6">
    <source>
        <dbReference type="PROSITE" id="PS50850"/>
    </source>
</evidence>
<dbReference type="PANTHER" id="PTHR24064">
    <property type="entry name" value="SOLUTE CARRIER FAMILY 22 MEMBER"/>
    <property type="match status" value="1"/>
</dbReference>
<sequence length="481" mass="54451">MSRKSEIQKNIINNEEECEKILKFIGDYNPYSMFIMITMSVLWGLAAMNLMISAFIVDPTYTKNSSNSIIAEFDLKNERAYLTNMFSSSFMIGSMVGGAIIPVLADYFGRKLNIAWSTLIIGIAGCLLGFVDKYYWILILRFIQGLAFNGLISTNWVLSYECVTEKLRSYSALIFGVLWVVGYCVIGPIAYYFTNWRHFCIVASFPSLVFSFVVFLTIPESLGFLIMKKDISGIKNWIIKCELFCKRYSNYKFPNINNLIENIHNHVNVNNIEEKKISVSIVKRLKNTITKKKLLIFQLIIFALIWATDTIIYYALSFFSTSLSGNIYINYILSGLIECPSYLVVPLFLEYLGRKGLTFSMHLISSIALSLGIIIGGDNHIFYLLIWLTGKFCISCTFTSLFVYGSEIFPTSSRNISLGFCAIVSRFGGVVAPYTKSLDIIYPKLSIVLYASIAFFAALISLTLPETGKTNKDKDINNIYN</sequence>
<protein>
    <submittedName>
        <fullName evidence="8">MFS domain-containing protein</fullName>
    </submittedName>
</protein>
<organism evidence="7 8">
    <name type="scientific">Parastrongyloides trichosuri</name>
    <name type="common">Possum-specific nematode worm</name>
    <dbReference type="NCBI Taxonomy" id="131310"/>
    <lineage>
        <taxon>Eukaryota</taxon>
        <taxon>Metazoa</taxon>
        <taxon>Ecdysozoa</taxon>
        <taxon>Nematoda</taxon>
        <taxon>Chromadorea</taxon>
        <taxon>Rhabditida</taxon>
        <taxon>Tylenchina</taxon>
        <taxon>Panagrolaimomorpha</taxon>
        <taxon>Strongyloidoidea</taxon>
        <taxon>Strongyloididae</taxon>
        <taxon>Parastrongyloides</taxon>
    </lineage>
</organism>
<feature type="transmembrane region" description="Helical" evidence="5">
    <location>
        <begin position="381"/>
        <end position="404"/>
    </location>
</feature>
<feature type="transmembrane region" description="Helical" evidence="5">
    <location>
        <begin position="112"/>
        <end position="130"/>
    </location>
</feature>
<dbReference type="GO" id="GO:0016020">
    <property type="term" value="C:membrane"/>
    <property type="evidence" value="ECO:0007669"/>
    <property type="project" value="UniProtKB-SubCell"/>
</dbReference>
<dbReference type="InterPro" id="IPR005828">
    <property type="entry name" value="MFS_sugar_transport-like"/>
</dbReference>
<keyword evidence="2 5" id="KW-0812">Transmembrane</keyword>
<feature type="transmembrane region" description="Helical" evidence="5">
    <location>
        <begin position="33"/>
        <end position="57"/>
    </location>
</feature>
<dbReference type="InterPro" id="IPR036259">
    <property type="entry name" value="MFS_trans_sf"/>
</dbReference>
<feature type="transmembrane region" description="Helical" evidence="5">
    <location>
        <begin position="356"/>
        <end position="375"/>
    </location>
</feature>
<evidence type="ECO:0000313" key="8">
    <source>
        <dbReference type="WBParaSite" id="PTRK_0001144000.1"/>
    </source>
</evidence>
<dbReference type="WBParaSite" id="PTRK_0001144000.1">
    <property type="protein sequence ID" value="PTRK_0001144000.1"/>
    <property type="gene ID" value="PTRK_0001144000"/>
</dbReference>
<feature type="transmembrane region" description="Helical" evidence="5">
    <location>
        <begin position="294"/>
        <end position="316"/>
    </location>
</feature>
<evidence type="ECO:0000256" key="1">
    <source>
        <dbReference type="ARBA" id="ARBA00004141"/>
    </source>
</evidence>
<dbReference type="Proteomes" id="UP000038045">
    <property type="component" value="Unplaced"/>
</dbReference>
<evidence type="ECO:0000313" key="7">
    <source>
        <dbReference type="Proteomes" id="UP000038045"/>
    </source>
</evidence>
<feature type="transmembrane region" description="Helical" evidence="5">
    <location>
        <begin position="328"/>
        <end position="349"/>
    </location>
</feature>
<dbReference type="STRING" id="131310.A0A0N4ZSG0"/>
<dbReference type="Pfam" id="PF00083">
    <property type="entry name" value="Sugar_tr"/>
    <property type="match status" value="1"/>
</dbReference>
<evidence type="ECO:0000256" key="4">
    <source>
        <dbReference type="ARBA" id="ARBA00023136"/>
    </source>
</evidence>
<dbReference type="InterPro" id="IPR020846">
    <property type="entry name" value="MFS_dom"/>
</dbReference>
<accession>A0A0N4ZSG0</accession>
<reference evidence="8" key="1">
    <citation type="submission" date="2017-02" db="UniProtKB">
        <authorList>
            <consortium name="WormBaseParasite"/>
        </authorList>
    </citation>
    <scope>IDENTIFICATION</scope>
</reference>
<feature type="transmembrane region" description="Helical" evidence="5">
    <location>
        <begin position="170"/>
        <end position="193"/>
    </location>
</feature>
<name>A0A0N4ZSG0_PARTI</name>
<feature type="transmembrane region" description="Helical" evidence="5">
    <location>
        <begin position="85"/>
        <end position="105"/>
    </location>
</feature>
<evidence type="ECO:0000256" key="5">
    <source>
        <dbReference type="SAM" id="Phobius"/>
    </source>
</evidence>
<keyword evidence="3 5" id="KW-1133">Transmembrane helix</keyword>
<keyword evidence="7" id="KW-1185">Reference proteome</keyword>
<dbReference type="AlphaFoldDB" id="A0A0N4ZSG0"/>
<evidence type="ECO:0000256" key="3">
    <source>
        <dbReference type="ARBA" id="ARBA00022989"/>
    </source>
</evidence>
<feature type="transmembrane region" description="Helical" evidence="5">
    <location>
        <begin position="205"/>
        <end position="227"/>
    </location>
</feature>
<feature type="transmembrane region" description="Helical" evidence="5">
    <location>
        <begin position="447"/>
        <end position="464"/>
    </location>
</feature>
<comment type="subcellular location">
    <subcellularLocation>
        <location evidence="1">Membrane</location>
        <topology evidence="1">Multi-pass membrane protein</topology>
    </subcellularLocation>
</comment>
<dbReference type="PROSITE" id="PS50850">
    <property type="entry name" value="MFS"/>
    <property type="match status" value="1"/>
</dbReference>
<dbReference type="GO" id="GO:0022857">
    <property type="term" value="F:transmembrane transporter activity"/>
    <property type="evidence" value="ECO:0007669"/>
    <property type="project" value="InterPro"/>
</dbReference>
<feature type="domain" description="Major facilitator superfamily (MFS) profile" evidence="6">
    <location>
        <begin position="35"/>
        <end position="469"/>
    </location>
</feature>
<keyword evidence="4 5" id="KW-0472">Membrane</keyword>
<proteinExistence type="predicted"/>
<dbReference type="SUPFAM" id="SSF103473">
    <property type="entry name" value="MFS general substrate transporter"/>
    <property type="match status" value="1"/>
</dbReference>